<proteinExistence type="predicted"/>
<dbReference type="Gene3D" id="1.20.120.20">
    <property type="entry name" value="Apolipoprotein"/>
    <property type="match status" value="1"/>
</dbReference>
<dbReference type="EMBL" id="KZ454988">
    <property type="protein sequence ID" value="PKI85183.1"/>
    <property type="molecule type" value="Genomic_DNA"/>
</dbReference>
<evidence type="ECO:0000313" key="3">
    <source>
        <dbReference type="Proteomes" id="UP000232875"/>
    </source>
</evidence>
<evidence type="ECO:0000256" key="1">
    <source>
        <dbReference type="SAM" id="MobiDB-lite"/>
    </source>
</evidence>
<keyword evidence="3" id="KW-1185">Reference proteome</keyword>
<dbReference type="AlphaFoldDB" id="A0A2N1JF49"/>
<dbReference type="STRING" id="2020962.A0A2N1JF49"/>
<feature type="compositionally biased region" description="Low complexity" evidence="1">
    <location>
        <begin position="72"/>
        <end position="82"/>
    </location>
</feature>
<reference evidence="2 3" key="1">
    <citation type="submission" date="2017-10" db="EMBL/GenBank/DDBJ databases">
        <title>A novel species of cold-tolerant Malassezia isolated from bats.</title>
        <authorList>
            <person name="Lorch J.M."/>
            <person name="Palmer J.M."/>
            <person name="Vanderwolf K.J."/>
            <person name="Schmidt K.Z."/>
            <person name="Verant M.L."/>
            <person name="Weller T.J."/>
            <person name="Blehert D.S."/>
        </authorList>
    </citation>
    <scope>NUCLEOTIDE SEQUENCE [LARGE SCALE GENOMIC DNA]</scope>
    <source>
        <strain evidence="2 3">NWHC:44797-103</strain>
    </source>
</reference>
<gene>
    <name evidence="2" type="ORF">MVES_000973</name>
</gene>
<organism evidence="2 3">
    <name type="scientific">Malassezia vespertilionis</name>
    <dbReference type="NCBI Taxonomy" id="2020962"/>
    <lineage>
        <taxon>Eukaryota</taxon>
        <taxon>Fungi</taxon>
        <taxon>Dikarya</taxon>
        <taxon>Basidiomycota</taxon>
        <taxon>Ustilaginomycotina</taxon>
        <taxon>Malasseziomycetes</taxon>
        <taxon>Malasseziales</taxon>
        <taxon>Malasseziaceae</taxon>
        <taxon>Malassezia</taxon>
    </lineage>
</organism>
<dbReference type="Proteomes" id="UP000232875">
    <property type="component" value="Unassembled WGS sequence"/>
</dbReference>
<sequence length="153" mass="15890">MSGGTVPSEDILNRKLDLCVSNALVKSGIGFTAVRIVPSNSVVHTEQPSAFDQLQKRVGSMFGATADAAADNASKAASSVSDTAKDATDKASSIGENAHHRFAELSSSAGEAVEKQWNNLQDAAQGLSQTVAEKSKELTDSVQGATNDKVRAL</sequence>
<protein>
    <submittedName>
        <fullName evidence="2">Uncharacterized protein</fullName>
    </submittedName>
</protein>
<accession>A0A2N1JF49</accession>
<feature type="region of interest" description="Disordered" evidence="1">
    <location>
        <begin position="72"/>
        <end position="99"/>
    </location>
</feature>
<evidence type="ECO:0000313" key="2">
    <source>
        <dbReference type="EMBL" id="PKI85183.1"/>
    </source>
</evidence>
<name>A0A2N1JF49_9BASI</name>
<dbReference type="OrthoDB" id="1916310at2759"/>